<dbReference type="GeneID" id="64970727"/>
<dbReference type="SUPFAM" id="SSF52540">
    <property type="entry name" value="P-loop containing nucleoside triphosphate hydrolases"/>
    <property type="match status" value="1"/>
</dbReference>
<dbReference type="GO" id="GO:0031623">
    <property type="term" value="P:receptor internalization"/>
    <property type="evidence" value="ECO:0007669"/>
    <property type="project" value="TreeGrafter"/>
</dbReference>
<dbReference type="EMBL" id="AP024444">
    <property type="protein sequence ID" value="BCS20722.1"/>
    <property type="molecule type" value="Genomic_DNA"/>
</dbReference>
<reference evidence="6" key="2">
    <citation type="submission" date="2021-02" db="EMBL/GenBank/DDBJ databases">
        <title>Aspergillus puulaauensis MK2 genome sequence.</title>
        <authorList>
            <person name="Futagami T."/>
            <person name="Mori K."/>
            <person name="Kadooka C."/>
            <person name="Tanaka T."/>
        </authorList>
    </citation>
    <scope>NUCLEOTIDE SEQUENCE</scope>
    <source>
        <strain evidence="6">MK2</strain>
    </source>
</reference>
<dbReference type="GO" id="GO:0003924">
    <property type="term" value="F:GTPase activity"/>
    <property type="evidence" value="ECO:0007669"/>
    <property type="project" value="InterPro"/>
</dbReference>
<gene>
    <name evidence="6" type="ORF">APUU_21154A</name>
</gene>
<evidence type="ECO:0000313" key="6">
    <source>
        <dbReference type="EMBL" id="BCS20722.1"/>
    </source>
</evidence>
<dbReference type="InterPro" id="IPR027417">
    <property type="entry name" value="P-loop_NTPase"/>
</dbReference>
<dbReference type="GO" id="GO:0005737">
    <property type="term" value="C:cytoplasm"/>
    <property type="evidence" value="ECO:0007669"/>
    <property type="project" value="TreeGrafter"/>
</dbReference>
<dbReference type="InterPro" id="IPR001401">
    <property type="entry name" value="Dynamin_GTPase"/>
</dbReference>
<dbReference type="InterPro" id="IPR045063">
    <property type="entry name" value="Dynamin_N"/>
</dbReference>
<dbReference type="Pfam" id="PF01031">
    <property type="entry name" value="Dynamin_M"/>
    <property type="match status" value="1"/>
</dbReference>
<dbReference type="SMART" id="SM00053">
    <property type="entry name" value="DYNc"/>
    <property type="match status" value="1"/>
</dbReference>
<feature type="domain" description="GED" evidence="4">
    <location>
        <begin position="733"/>
        <end position="829"/>
    </location>
</feature>
<dbReference type="Gene3D" id="1.20.120.1240">
    <property type="entry name" value="Dynamin, middle domain"/>
    <property type="match status" value="1"/>
</dbReference>
<dbReference type="InterPro" id="IPR022812">
    <property type="entry name" value="Dynamin"/>
</dbReference>
<dbReference type="GO" id="GO:0005886">
    <property type="term" value="C:plasma membrane"/>
    <property type="evidence" value="ECO:0007669"/>
    <property type="project" value="TreeGrafter"/>
</dbReference>
<dbReference type="Pfam" id="PF02212">
    <property type="entry name" value="GED"/>
    <property type="match status" value="1"/>
</dbReference>
<dbReference type="GO" id="GO:0005525">
    <property type="term" value="F:GTP binding"/>
    <property type="evidence" value="ECO:0007669"/>
    <property type="project" value="InterPro"/>
</dbReference>
<feature type="region of interest" description="Disordered" evidence="3">
    <location>
        <begin position="820"/>
        <end position="848"/>
    </location>
</feature>
<keyword evidence="2" id="KW-0342">GTP-binding</keyword>
<keyword evidence="7" id="KW-1185">Reference proteome</keyword>
<dbReference type="Proteomes" id="UP000654913">
    <property type="component" value="Chromosome 2"/>
</dbReference>
<dbReference type="GO" id="GO:0005874">
    <property type="term" value="C:microtubule"/>
    <property type="evidence" value="ECO:0007669"/>
    <property type="project" value="TreeGrafter"/>
</dbReference>
<evidence type="ECO:0008006" key="8">
    <source>
        <dbReference type="Google" id="ProtNLM"/>
    </source>
</evidence>
<evidence type="ECO:0000256" key="2">
    <source>
        <dbReference type="ARBA" id="ARBA00023134"/>
    </source>
</evidence>
<dbReference type="InterPro" id="IPR020850">
    <property type="entry name" value="GED_dom"/>
</dbReference>
<evidence type="ECO:0000256" key="1">
    <source>
        <dbReference type="ARBA" id="ARBA00022741"/>
    </source>
</evidence>
<evidence type="ECO:0000259" key="5">
    <source>
        <dbReference type="PROSITE" id="PS51718"/>
    </source>
</evidence>
<dbReference type="KEGG" id="apuu:APUU_21154A"/>
<dbReference type="FunFam" id="3.40.50.300:FF:001977">
    <property type="entry name" value="Dynamin GTPase, putative"/>
    <property type="match status" value="1"/>
</dbReference>
<dbReference type="Gene3D" id="3.40.50.300">
    <property type="entry name" value="P-loop containing nucleotide triphosphate hydrolases"/>
    <property type="match status" value="1"/>
</dbReference>
<protein>
    <recommendedName>
        <fullName evidence="8">Dynamin family protein</fullName>
    </recommendedName>
</protein>
<keyword evidence="1" id="KW-0547">Nucleotide-binding</keyword>
<accession>A0A7R7XFS7</accession>
<dbReference type="Pfam" id="PF00350">
    <property type="entry name" value="Dynamin_N"/>
    <property type="match status" value="1"/>
</dbReference>
<proteinExistence type="predicted"/>
<dbReference type="CDD" id="cd08771">
    <property type="entry name" value="DLP_1"/>
    <property type="match status" value="1"/>
</dbReference>
<feature type="region of interest" description="Disordered" evidence="3">
    <location>
        <begin position="502"/>
        <end position="550"/>
    </location>
</feature>
<dbReference type="PANTHER" id="PTHR11566">
    <property type="entry name" value="DYNAMIN"/>
    <property type="match status" value="1"/>
</dbReference>
<evidence type="ECO:0000256" key="3">
    <source>
        <dbReference type="SAM" id="MobiDB-lite"/>
    </source>
</evidence>
<feature type="domain" description="Dynamin-type G" evidence="5">
    <location>
        <begin position="94"/>
        <end position="415"/>
    </location>
</feature>
<name>A0A7R7XFS7_9EURO</name>
<dbReference type="PROSITE" id="PS51388">
    <property type="entry name" value="GED"/>
    <property type="match status" value="1"/>
</dbReference>
<feature type="region of interest" description="Disordered" evidence="3">
    <location>
        <begin position="1"/>
        <end position="32"/>
    </location>
</feature>
<evidence type="ECO:0000313" key="7">
    <source>
        <dbReference type="Proteomes" id="UP000654913"/>
    </source>
</evidence>
<feature type="compositionally biased region" description="Basic and acidic residues" evidence="3">
    <location>
        <begin position="826"/>
        <end position="848"/>
    </location>
</feature>
<dbReference type="PANTHER" id="PTHR11566:SF131">
    <property type="entry name" value="GTPASE, PUTATIVE (AFU_ORTHOLOGUE AFUA_6G07630)-RELATED"/>
    <property type="match status" value="1"/>
</dbReference>
<dbReference type="InterPro" id="IPR030381">
    <property type="entry name" value="G_DYNAMIN_dom"/>
</dbReference>
<dbReference type="AlphaFoldDB" id="A0A7R7XFS7"/>
<evidence type="ECO:0000259" key="4">
    <source>
        <dbReference type="PROSITE" id="PS51388"/>
    </source>
</evidence>
<dbReference type="PRINTS" id="PR00195">
    <property type="entry name" value="DYNAMIN"/>
</dbReference>
<dbReference type="RefSeq" id="XP_041552916.1">
    <property type="nucleotide sequence ID" value="XM_041699875.1"/>
</dbReference>
<dbReference type="InterPro" id="IPR000375">
    <property type="entry name" value="Dynamin_stalk"/>
</dbReference>
<dbReference type="GO" id="GO:0008017">
    <property type="term" value="F:microtubule binding"/>
    <property type="evidence" value="ECO:0007669"/>
    <property type="project" value="TreeGrafter"/>
</dbReference>
<sequence length="848" mass="96678">MAPHSLQPYRSVTPDVKPSITDLERPMSGKPSASLQYMSTEPNMTIASSQHPMPTTESFSEPCYSEHLNILAQSMTALVKKIQDLRHIGIEDSHIILPKICVIGDQSTGKSSLIEGMSEIKVPRSSDTCTRCPMEINLSESEAGQSWTCRVYLSRKYIYDGSRKIGKPKKSHPLGPWVSIDPEDEFFITITNKDQIEEVIKWAQLAILNPGRPTAHYIPGQNSETNPLDCEVKFSPNIVRLDISAPGFPSLSFYDLPGVINQVEFDEERYLVNLVENLVKDYISQDNCIVLLTITMTDDVMNSSAARIMNDVRGAKQRALGVLTKPDRIPPGEELSQWIEILEGDKFALGHDYYVVRNNPDPSVEHSVARQQEDAYFMSGPWSTDLAAYRERFGTRSLQTALSKLLFQQIQGCLPGIIDEINKKATRIDDELSKLPAPPSANVPYILCEKLYEFKECIRHQMDGGSREYPLKKLWYNIAEDFKLSLVKTRPTVKVLAEADKQSISASRDDDSECELVQCSPKRKLPEDPSGPPSSTVRGRPKKPSGYHTTHFENFMTPAKEFTWEEIRDINKDSASAGIPQQINPKAIDFLNQVSVVHWKQPMIAFIDTSHQLVRDTLLRELNNVFIQYNQTGLFRELERTIRSYLKKLRAEHLAHAEEIYQIEHEKPFTMATTALDQATAAAYTNLESRRFDARANHYLSLFHKLPIGDPRRENEKKKLGNAELGADKFTLEVKMMAITRGYYEIASSRFVDSVCQSIYTKLFFRCHQSLVKAIEHGLGIQAENAVERCNELMSEDIERQRRRQYLEKQKEKVMKAQEWLNEENGTAHEQDDPLNFEREIKSQPHDW</sequence>
<organism evidence="6 7">
    <name type="scientific">Aspergillus puulaauensis</name>
    <dbReference type="NCBI Taxonomy" id="1220207"/>
    <lineage>
        <taxon>Eukaryota</taxon>
        <taxon>Fungi</taxon>
        <taxon>Dikarya</taxon>
        <taxon>Ascomycota</taxon>
        <taxon>Pezizomycotina</taxon>
        <taxon>Eurotiomycetes</taxon>
        <taxon>Eurotiomycetidae</taxon>
        <taxon>Eurotiales</taxon>
        <taxon>Aspergillaceae</taxon>
        <taxon>Aspergillus</taxon>
    </lineage>
</organism>
<dbReference type="OrthoDB" id="5061070at2759"/>
<reference evidence="6" key="1">
    <citation type="submission" date="2021-01" db="EMBL/GenBank/DDBJ databases">
        <authorList>
            <consortium name="Aspergillus puulaauensis MK2 genome sequencing consortium"/>
            <person name="Kazuki M."/>
            <person name="Futagami T."/>
        </authorList>
    </citation>
    <scope>NUCLEOTIDE SEQUENCE</scope>
    <source>
        <strain evidence="6">MK2</strain>
    </source>
</reference>
<dbReference type="PROSITE" id="PS51718">
    <property type="entry name" value="G_DYNAMIN_2"/>
    <property type="match status" value="1"/>
</dbReference>
<dbReference type="InterPro" id="IPR003130">
    <property type="entry name" value="GED"/>
</dbReference>